<dbReference type="Gene3D" id="3.30.70.1170">
    <property type="entry name" value="Sun protein, domain 3"/>
    <property type="match status" value="1"/>
</dbReference>
<dbReference type="PROSITE" id="PS01153">
    <property type="entry name" value="NOL1_NOP2_SUN"/>
    <property type="match status" value="1"/>
</dbReference>
<evidence type="ECO:0000256" key="3">
    <source>
        <dbReference type="ARBA" id="ARBA00022517"/>
    </source>
</evidence>
<organism evidence="12">
    <name type="scientific">Guillardia theta (strain CCMP2712)</name>
    <name type="common">Cryptophyte</name>
    <dbReference type="NCBI Taxonomy" id="905079"/>
    <lineage>
        <taxon>Eukaryota</taxon>
        <taxon>Cryptophyceae</taxon>
        <taxon>Pyrenomonadales</taxon>
        <taxon>Geminigeraceae</taxon>
        <taxon>Guillardia</taxon>
    </lineage>
</organism>
<feature type="compositionally biased region" description="Basic and acidic residues" evidence="10">
    <location>
        <begin position="1"/>
        <end position="10"/>
    </location>
</feature>
<reference evidence="14" key="2">
    <citation type="submission" date="2012-11" db="EMBL/GenBank/DDBJ databases">
        <authorList>
            <person name="Kuo A."/>
            <person name="Curtis B.A."/>
            <person name="Tanifuji G."/>
            <person name="Burki F."/>
            <person name="Gruber A."/>
            <person name="Irimia M."/>
            <person name="Maruyama S."/>
            <person name="Arias M.C."/>
            <person name="Ball S.G."/>
            <person name="Gile G.H."/>
            <person name="Hirakawa Y."/>
            <person name="Hopkins J.F."/>
            <person name="Rensing S.A."/>
            <person name="Schmutz J."/>
            <person name="Symeonidi A."/>
            <person name="Elias M."/>
            <person name="Eveleigh R.J."/>
            <person name="Herman E.K."/>
            <person name="Klute M.J."/>
            <person name="Nakayama T."/>
            <person name="Obornik M."/>
            <person name="Reyes-Prieto A."/>
            <person name="Armbrust E.V."/>
            <person name="Aves S.J."/>
            <person name="Beiko R.G."/>
            <person name="Coutinho P."/>
            <person name="Dacks J.B."/>
            <person name="Durnford D.G."/>
            <person name="Fast N.M."/>
            <person name="Green B.R."/>
            <person name="Grisdale C."/>
            <person name="Hempe F."/>
            <person name="Henrissat B."/>
            <person name="Hoppner M.P."/>
            <person name="Ishida K.-I."/>
            <person name="Kim E."/>
            <person name="Koreny L."/>
            <person name="Kroth P.G."/>
            <person name="Liu Y."/>
            <person name="Malik S.-B."/>
            <person name="Maier U.G."/>
            <person name="McRose D."/>
            <person name="Mock T."/>
            <person name="Neilson J.A."/>
            <person name="Onodera N.T."/>
            <person name="Poole A.M."/>
            <person name="Pritham E.J."/>
            <person name="Richards T.A."/>
            <person name="Rocap G."/>
            <person name="Roy S.W."/>
            <person name="Sarai C."/>
            <person name="Schaack S."/>
            <person name="Shirato S."/>
            <person name="Slamovits C.H."/>
            <person name="Spencer D.F."/>
            <person name="Suzuki S."/>
            <person name="Worden A.Z."/>
            <person name="Zauner S."/>
            <person name="Barry K."/>
            <person name="Bell C."/>
            <person name="Bharti A.K."/>
            <person name="Crow J.A."/>
            <person name="Grimwood J."/>
            <person name="Kramer R."/>
            <person name="Lindquist E."/>
            <person name="Lucas S."/>
            <person name="Salamov A."/>
            <person name="McFadden G.I."/>
            <person name="Lane C.E."/>
            <person name="Keeling P.J."/>
            <person name="Gray M.W."/>
            <person name="Grigoriev I.V."/>
            <person name="Archibald J.M."/>
        </authorList>
    </citation>
    <scope>NUCLEOTIDE SEQUENCE</scope>
    <source>
        <strain evidence="14">CCMP2712</strain>
    </source>
</reference>
<evidence type="ECO:0000256" key="2">
    <source>
        <dbReference type="ARBA" id="ARBA00007494"/>
    </source>
</evidence>
<dbReference type="Pfam" id="PF22458">
    <property type="entry name" value="RsmF-B_ferredox"/>
    <property type="match status" value="1"/>
</dbReference>
<accession>L1I6B4</accession>
<feature type="compositionally biased region" description="Acidic residues" evidence="10">
    <location>
        <begin position="403"/>
        <end position="444"/>
    </location>
</feature>
<dbReference type="NCBIfam" id="TIGR00446">
    <property type="entry name" value="nop2p"/>
    <property type="match status" value="1"/>
</dbReference>
<dbReference type="InterPro" id="IPR018314">
    <property type="entry name" value="RsmB/NOL1/NOP2-like_CS"/>
</dbReference>
<dbReference type="HOGENOM" id="CLU_005316_3_1_1"/>
<feature type="region of interest" description="Disordered" evidence="10">
    <location>
        <begin position="1"/>
        <end position="25"/>
    </location>
</feature>
<evidence type="ECO:0000256" key="6">
    <source>
        <dbReference type="ARBA" id="ARBA00022691"/>
    </source>
</evidence>
<comment type="subcellular location">
    <subcellularLocation>
        <location evidence="1">Nucleus</location>
        <location evidence="1">Nucleolus</location>
    </subcellularLocation>
</comment>
<dbReference type="AlphaFoldDB" id="L1I6B4"/>
<feature type="compositionally biased region" description="Basic and acidic residues" evidence="10">
    <location>
        <begin position="383"/>
        <end position="393"/>
    </location>
</feature>
<proteinExistence type="inferred from homology"/>
<dbReference type="InterPro" id="IPR049560">
    <property type="entry name" value="MeTrfase_RsmB-F_NOP2_cat"/>
</dbReference>
<reference evidence="12 14" key="1">
    <citation type="journal article" date="2012" name="Nature">
        <title>Algal genomes reveal evolutionary mosaicism and the fate of nucleomorphs.</title>
        <authorList>
            <consortium name="DOE Joint Genome Institute"/>
            <person name="Curtis B.A."/>
            <person name="Tanifuji G."/>
            <person name="Burki F."/>
            <person name="Gruber A."/>
            <person name="Irimia M."/>
            <person name="Maruyama S."/>
            <person name="Arias M.C."/>
            <person name="Ball S.G."/>
            <person name="Gile G.H."/>
            <person name="Hirakawa Y."/>
            <person name="Hopkins J.F."/>
            <person name="Kuo A."/>
            <person name="Rensing S.A."/>
            <person name="Schmutz J."/>
            <person name="Symeonidi A."/>
            <person name="Elias M."/>
            <person name="Eveleigh R.J."/>
            <person name="Herman E.K."/>
            <person name="Klute M.J."/>
            <person name="Nakayama T."/>
            <person name="Obornik M."/>
            <person name="Reyes-Prieto A."/>
            <person name="Armbrust E.V."/>
            <person name="Aves S.J."/>
            <person name="Beiko R.G."/>
            <person name="Coutinho P."/>
            <person name="Dacks J.B."/>
            <person name="Durnford D.G."/>
            <person name="Fast N.M."/>
            <person name="Green B.R."/>
            <person name="Grisdale C.J."/>
            <person name="Hempel F."/>
            <person name="Henrissat B."/>
            <person name="Hoppner M.P."/>
            <person name="Ishida K."/>
            <person name="Kim E."/>
            <person name="Koreny L."/>
            <person name="Kroth P.G."/>
            <person name="Liu Y."/>
            <person name="Malik S.B."/>
            <person name="Maier U.G."/>
            <person name="McRose D."/>
            <person name="Mock T."/>
            <person name="Neilson J.A."/>
            <person name="Onodera N.T."/>
            <person name="Poole A.M."/>
            <person name="Pritham E.J."/>
            <person name="Richards T.A."/>
            <person name="Rocap G."/>
            <person name="Roy S.W."/>
            <person name="Sarai C."/>
            <person name="Schaack S."/>
            <person name="Shirato S."/>
            <person name="Slamovits C.H."/>
            <person name="Spencer D.F."/>
            <person name="Suzuki S."/>
            <person name="Worden A.Z."/>
            <person name="Zauner S."/>
            <person name="Barry K."/>
            <person name="Bell C."/>
            <person name="Bharti A.K."/>
            <person name="Crow J.A."/>
            <person name="Grimwood J."/>
            <person name="Kramer R."/>
            <person name="Lindquist E."/>
            <person name="Lucas S."/>
            <person name="Salamov A."/>
            <person name="McFadden G.I."/>
            <person name="Lane C.E."/>
            <person name="Keeling P.J."/>
            <person name="Gray M.W."/>
            <person name="Grigoriev I.V."/>
            <person name="Archibald J.M."/>
        </authorList>
    </citation>
    <scope>NUCLEOTIDE SEQUENCE</scope>
    <source>
        <strain evidence="12 14">CCMP2712</strain>
    </source>
</reference>
<dbReference type="PRINTS" id="PR02008">
    <property type="entry name" value="RCMTFAMILY"/>
</dbReference>
<dbReference type="GO" id="GO:0003723">
    <property type="term" value="F:RNA binding"/>
    <property type="evidence" value="ECO:0007669"/>
    <property type="project" value="UniProtKB-UniRule"/>
</dbReference>
<evidence type="ECO:0000313" key="13">
    <source>
        <dbReference type="EnsemblProtists" id="EKX31642"/>
    </source>
</evidence>
<dbReference type="EMBL" id="JH993252">
    <property type="protein sequence ID" value="EKX31642.1"/>
    <property type="molecule type" value="Genomic_DNA"/>
</dbReference>
<evidence type="ECO:0000256" key="4">
    <source>
        <dbReference type="ARBA" id="ARBA00022603"/>
    </source>
</evidence>
<dbReference type="Pfam" id="PF01189">
    <property type="entry name" value="Methyltr_RsmB-F"/>
    <property type="match status" value="1"/>
</dbReference>
<dbReference type="Proteomes" id="UP000011087">
    <property type="component" value="Unassembled WGS sequence"/>
</dbReference>
<dbReference type="PaxDb" id="55529-EKX31642"/>
<keyword evidence="8" id="KW-0539">Nucleus</keyword>
<dbReference type="eggNOG" id="KOG1122">
    <property type="taxonomic scope" value="Eukaryota"/>
</dbReference>
<reference evidence="13" key="3">
    <citation type="submission" date="2016-03" db="UniProtKB">
        <authorList>
            <consortium name="EnsemblProtists"/>
        </authorList>
    </citation>
    <scope>IDENTIFICATION</scope>
</reference>
<dbReference type="FunFam" id="3.30.70.1170:FF:000001">
    <property type="entry name" value="Ribosomal RNA methyltransferase Nop2"/>
    <property type="match status" value="1"/>
</dbReference>
<dbReference type="RefSeq" id="XP_005818622.1">
    <property type="nucleotide sequence ID" value="XM_005818565.1"/>
</dbReference>
<evidence type="ECO:0000313" key="14">
    <source>
        <dbReference type="Proteomes" id="UP000011087"/>
    </source>
</evidence>
<dbReference type="GO" id="GO:0009383">
    <property type="term" value="F:rRNA (cytosine-C5-)-methyltransferase activity"/>
    <property type="evidence" value="ECO:0007669"/>
    <property type="project" value="TreeGrafter"/>
</dbReference>
<feature type="region of interest" description="Disordered" evidence="10">
    <location>
        <begin position="380"/>
        <end position="444"/>
    </location>
</feature>
<dbReference type="InterPro" id="IPR029063">
    <property type="entry name" value="SAM-dependent_MTases_sf"/>
</dbReference>
<evidence type="ECO:0000313" key="12">
    <source>
        <dbReference type="EMBL" id="EKX31642.1"/>
    </source>
</evidence>
<dbReference type="PANTHER" id="PTHR22807">
    <property type="entry name" value="NOP2 YEAST -RELATED NOL1/NOP2/FMU SUN DOMAIN-CONTAINING"/>
    <property type="match status" value="1"/>
</dbReference>
<feature type="domain" description="SAM-dependent MTase RsmB/NOP-type" evidence="11">
    <location>
        <begin position="88"/>
        <end position="376"/>
    </location>
</feature>
<evidence type="ECO:0000256" key="9">
    <source>
        <dbReference type="PROSITE-ProRule" id="PRU01023"/>
    </source>
</evidence>
<dbReference type="SUPFAM" id="SSF53335">
    <property type="entry name" value="S-adenosyl-L-methionine-dependent methyltransferases"/>
    <property type="match status" value="1"/>
</dbReference>
<keyword evidence="6 9" id="KW-0949">S-adenosyl-L-methionine</keyword>
<dbReference type="InterPro" id="IPR011023">
    <property type="entry name" value="Nop2p"/>
</dbReference>
<dbReference type="GO" id="GO:0005730">
    <property type="term" value="C:nucleolus"/>
    <property type="evidence" value="ECO:0007669"/>
    <property type="project" value="UniProtKB-SubCell"/>
</dbReference>
<comment type="similarity">
    <text evidence="2 9">Belongs to the class I-like SAM-binding methyltransferase superfamily. RsmB/NOP family.</text>
</comment>
<dbReference type="InterPro" id="IPR054728">
    <property type="entry name" value="RsmB-like_ferredoxin"/>
</dbReference>
<name>L1I6B4_GUITC</name>
<feature type="active site" description="Nucleophile" evidence="9">
    <location>
        <position position="305"/>
    </location>
</feature>
<feature type="binding site" evidence="9">
    <location>
        <position position="248"/>
    </location>
    <ligand>
        <name>S-adenosyl-L-methionine</name>
        <dbReference type="ChEBI" id="CHEBI:59789"/>
    </ligand>
</feature>
<dbReference type="OMA" id="ITACEKP"/>
<feature type="binding site" evidence="9">
    <location>
        <position position="231"/>
    </location>
    <ligand>
        <name>S-adenosyl-L-methionine</name>
        <dbReference type="ChEBI" id="CHEBI:59789"/>
    </ligand>
</feature>
<protein>
    <recommendedName>
        <fullName evidence="11">SAM-dependent MTase RsmB/NOP-type domain-containing protein</fullName>
    </recommendedName>
</protein>
<dbReference type="PRINTS" id="PR02012">
    <property type="entry name" value="RCMTNOP2"/>
</dbReference>
<dbReference type="GO" id="GO:0070475">
    <property type="term" value="P:rRNA base methylation"/>
    <property type="evidence" value="ECO:0007669"/>
    <property type="project" value="TreeGrafter"/>
</dbReference>
<evidence type="ECO:0000259" key="11">
    <source>
        <dbReference type="PROSITE" id="PS51686"/>
    </source>
</evidence>
<feature type="binding site" evidence="9">
    <location>
        <position position="204"/>
    </location>
    <ligand>
        <name>S-adenosyl-L-methionine</name>
        <dbReference type="ChEBI" id="CHEBI:59789"/>
    </ligand>
</feature>
<dbReference type="KEGG" id="gtt:GUITHDRAFT_82915"/>
<keyword evidence="7 9" id="KW-0694">RNA-binding</keyword>
<gene>
    <name evidence="12" type="ORF">GUITHDRAFT_82915</name>
</gene>
<dbReference type="InterPro" id="IPR023267">
    <property type="entry name" value="RCMT"/>
</dbReference>
<comment type="caution">
    <text evidence="9">Lacks conserved residue(s) required for the propagation of feature annotation.</text>
</comment>
<dbReference type="Gene3D" id="3.40.50.150">
    <property type="entry name" value="Vaccinia Virus protein VP39"/>
    <property type="match status" value="1"/>
</dbReference>
<dbReference type="STRING" id="905079.L1I6B4"/>
<evidence type="ECO:0000256" key="7">
    <source>
        <dbReference type="ARBA" id="ARBA00022884"/>
    </source>
</evidence>
<sequence length="444" mass="49495">MGTDDFRLPTEEELEEEAKRPPDSGMLQQRVQEILRVLVNFKERRAENSSRADYMSQLEKDLCALHGYVPFLIQLFLQLFPPAEAIEFLEASERQRPVTLRTNTLKTRRKELATALIARGVNLDPIDRWSSVGLVVYDSSVPVGATPEYLAGHYMLQSASSFLPVMALSAGEHEKVLDMCASPGGKTTYIAAMMKNAGMIVSNDANEKRLKSLVGNIQRMGVRNAVVTNYDGRLLPSVFSSFDRVLLDAPCSGLGVISKDPTVRMQKDEGDIQRCSALQKELILAAIDCVDASSKTGGIIVYSTCTITVEENEAVIDYALKKRHVKLLDTAGLDFGVPGYGRYRGKQFHPSVSLTRRFYPHVHNMDGFFVAKLKKLSNAKTAKPQEEAKEQAKKKSQGKAKVDEEEEDAEEGDGEEEEEEEEEEGQEEGEEGEEEEEEEEDESQ</sequence>
<keyword evidence="4 9" id="KW-0489">Methyltransferase</keyword>
<evidence type="ECO:0000256" key="5">
    <source>
        <dbReference type="ARBA" id="ARBA00022679"/>
    </source>
</evidence>
<dbReference type="InterPro" id="IPR023273">
    <property type="entry name" value="RCMT_NOP2"/>
</dbReference>
<keyword evidence="5 9" id="KW-0808">Transferase</keyword>
<dbReference type="GeneID" id="17288366"/>
<keyword evidence="14" id="KW-1185">Reference proteome</keyword>
<evidence type="ECO:0000256" key="8">
    <source>
        <dbReference type="ARBA" id="ARBA00023242"/>
    </source>
</evidence>
<dbReference type="PANTHER" id="PTHR22807:SF30">
    <property type="entry name" value="28S RRNA (CYTOSINE(4447)-C(5))-METHYLTRANSFERASE-RELATED"/>
    <property type="match status" value="1"/>
</dbReference>
<dbReference type="GO" id="GO:0000470">
    <property type="term" value="P:maturation of LSU-rRNA"/>
    <property type="evidence" value="ECO:0007669"/>
    <property type="project" value="TreeGrafter"/>
</dbReference>
<evidence type="ECO:0000256" key="10">
    <source>
        <dbReference type="SAM" id="MobiDB-lite"/>
    </source>
</evidence>
<dbReference type="InterPro" id="IPR001678">
    <property type="entry name" value="MeTrfase_RsmB-F_NOP2_dom"/>
</dbReference>
<evidence type="ECO:0000256" key="1">
    <source>
        <dbReference type="ARBA" id="ARBA00004604"/>
    </source>
</evidence>
<dbReference type="PROSITE" id="PS51686">
    <property type="entry name" value="SAM_MT_RSMB_NOP"/>
    <property type="match status" value="1"/>
</dbReference>
<dbReference type="OrthoDB" id="427002at2759"/>
<keyword evidence="3" id="KW-0690">Ribosome biogenesis</keyword>
<dbReference type="EnsemblProtists" id="EKX31642">
    <property type="protein sequence ID" value="EKX31642"/>
    <property type="gene ID" value="GUITHDRAFT_82915"/>
</dbReference>